<keyword evidence="2" id="KW-1185">Reference proteome</keyword>
<comment type="caution">
    <text evidence="1">The sequence shown here is derived from an EMBL/GenBank/DDBJ whole genome shotgun (WGS) entry which is preliminary data.</text>
</comment>
<sequence>MQPRHPACAATDPAATRVATDLLYNVAGLDAAILDFAAERWRKNLDAFARLVACGSPLALVLLSIDLATEATADGFAFAQRLCGVLDPAVVDSSLAVS</sequence>
<organism evidence="1 2">
    <name type="scientific">Dokdonella fugitiva</name>
    <dbReference type="NCBI Taxonomy" id="328517"/>
    <lineage>
        <taxon>Bacteria</taxon>
        <taxon>Pseudomonadati</taxon>
        <taxon>Pseudomonadota</taxon>
        <taxon>Gammaproteobacteria</taxon>
        <taxon>Lysobacterales</taxon>
        <taxon>Rhodanobacteraceae</taxon>
        <taxon>Dokdonella</taxon>
    </lineage>
</organism>
<dbReference type="AlphaFoldDB" id="A0A839F1U5"/>
<proteinExistence type="predicted"/>
<accession>A0A839F1U5</accession>
<name>A0A839F1U5_9GAMM</name>
<dbReference type="EMBL" id="JACGXL010000002">
    <property type="protein sequence ID" value="MBA8887478.1"/>
    <property type="molecule type" value="Genomic_DNA"/>
</dbReference>
<evidence type="ECO:0000313" key="2">
    <source>
        <dbReference type="Proteomes" id="UP000550401"/>
    </source>
</evidence>
<gene>
    <name evidence="1" type="ORF">FHW12_001692</name>
</gene>
<dbReference type="Proteomes" id="UP000550401">
    <property type="component" value="Unassembled WGS sequence"/>
</dbReference>
<reference evidence="1 2" key="1">
    <citation type="submission" date="2020-07" db="EMBL/GenBank/DDBJ databases">
        <title>Genomic Encyclopedia of Type Strains, Phase IV (KMG-V): Genome sequencing to study the core and pangenomes of soil and plant-associated prokaryotes.</title>
        <authorList>
            <person name="Whitman W."/>
        </authorList>
    </citation>
    <scope>NUCLEOTIDE SEQUENCE [LARGE SCALE GENOMIC DNA]</scope>
    <source>
        <strain evidence="1 2">RH2WT43</strain>
    </source>
</reference>
<evidence type="ECO:0000313" key="1">
    <source>
        <dbReference type="EMBL" id="MBA8887478.1"/>
    </source>
</evidence>
<protein>
    <submittedName>
        <fullName evidence="1">Uncharacterized protein</fullName>
    </submittedName>
</protein>
<dbReference type="RefSeq" id="WP_182530544.1">
    <property type="nucleotide sequence ID" value="NZ_JACGXL010000002.1"/>
</dbReference>